<sequence length="531" mass="56064">MPLFGKRKPRLDALIADAAADARAYDRLYEGVPLHQNAAKEAFQCVIQSIVVKPAKENRLRGRLLPTKGGRGGGAGGGHSSDPAIRQSVAYLTVLHGVVWSFPYTMNVLFTDQETCMLIQKFILSVAIPLTVRETMLAMVSNWCVLYRPSLRARINLENIVDLVEAKVSLRPVARLLPVPPYTLEQKGWQYPAAPGREIHAHGSMPALAGRHGGALQSPEAAAAAFSAGAQLDSVFLSQQHELMNSYASRNSLQLARPASLTQAADAAATSIITPEFMAHMEKTAQELVSLCDMLTETLISLDVEEDPSANGVVKDMMADITRRKHAHVNFVGMLGSEHIDALAKLTAATDSVDRCMWLYEKTLSSHNEWRAIQESLQSSAARDPPGSAAAASYSRAPAGFAGSSQPESSRSAAWLIDMSSAAAGPSSAPAVASTSRAHLGSVRGGAIARADSSSSGSSAGPGGAAEPSLLQRIGEGSHTGAALRHPPSPAHGMSSKARGKMADTSMPDIHEQGYFGPDSAYGGSGERAGL</sequence>
<organism evidence="1 2">
    <name type="scientific">Coemansia nantahalensis</name>
    <dbReference type="NCBI Taxonomy" id="2789366"/>
    <lineage>
        <taxon>Eukaryota</taxon>
        <taxon>Fungi</taxon>
        <taxon>Fungi incertae sedis</taxon>
        <taxon>Zoopagomycota</taxon>
        <taxon>Kickxellomycotina</taxon>
        <taxon>Kickxellomycetes</taxon>
        <taxon>Kickxellales</taxon>
        <taxon>Kickxellaceae</taxon>
        <taxon>Coemansia</taxon>
    </lineage>
</organism>
<evidence type="ECO:0000313" key="1">
    <source>
        <dbReference type="EMBL" id="KAJ2768758.1"/>
    </source>
</evidence>
<comment type="caution">
    <text evidence="1">The sequence shown here is derived from an EMBL/GenBank/DDBJ whole genome shotgun (WGS) entry which is preliminary data.</text>
</comment>
<dbReference type="EMBL" id="JANBUJ010001095">
    <property type="protein sequence ID" value="KAJ2768758.1"/>
    <property type="molecule type" value="Genomic_DNA"/>
</dbReference>
<accession>A0ACC1JWX2</accession>
<reference evidence="1" key="1">
    <citation type="submission" date="2022-07" db="EMBL/GenBank/DDBJ databases">
        <title>Phylogenomic reconstructions and comparative analyses of Kickxellomycotina fungi.</title>
        <authorList>
            <person name="Reynolds N.K."/>
            <person name="Stajich J.E."/>
            <person name="Barry K."/>
            <person name="Grigoriev I.V."/>
            <person name="Crous P."/>
            <person name="Smith M.E."/>
        </authorList>
    </citation>
    <scope>NUCLEOTIDE SEQUENCE</scope>
    <source>
        <strain evidence="1">CBS 109366</strain>
    </source>
</reference>
<name>A0ACC1JWX2_9FUNG</name>
<proteinExistence type="predicted"/>
<keyword evidence="2" id="KW-1185">Reference proteome</keyword>
<evidence type="ECO:0000313" key="2">
    <source>
        <dbReference type="Proteomes" id="UP001140234"/>
    </source>
</evidence>
<gene>
    <name evidence="1" type="ORF">IWQ57_003401</name>
</gene>
<protein>
    <submittedName>
        <fullName evidence="1">Uncharacterized protein</fullName>
    </submittedName>
</protein>
<dbReference type="Proteomes" id="UP001140234">
    <property type="component" value="Unassembled WGS sequence"/>
</dbReference>